<protein>
    <submittedName>
        <fullName evidence="1">Uncharacterized protein</fullName>
    </submittedName>
</protein>
<accession>A0AA35PJW7</accession>
<sequence>MELQRQDGSGFAKWHRENVNNLAASLEKTNRRTYWPLPLAFSVQNSPRPRGSICGIKNFLCGMPPRKAAYLSLQSLVTLFFFKSKLSVISVM</sequence>
<dbReference type="Proteomes" id="UP001178461">
    <property type="component" value="Chromosome 12"/>
</dbReference>
<dbReference type="EMBL" id="OX395137">
    <property type="protein sequence ID" value="CAI5788635.1"/>
    <property type="molecule type" value="Genomic_DNA"/>
</dbReference>
<gene>
    <name evidence="1" type="ORF">PODLI_1B001069</name>
</gene>
<proteinExistence type="predicted"/>
<dbReference type="AlphaFoldDB" id="A0AA35PJW7"/>
<organism evidence="1 2">
    <name type="scientific">Podarcis lilfordi</name>
    <name type="common">Lilford's wall lizard</name>
    <dbReference type="NCBI Taxonomy" id="74358"/>
    <lineage>
        <taxon>Eukaryota</taxon>
        <taxon>Metazoa</taxon>
        <taxon>Chordata</taxon>
        <taxon>Craniata</taxon>
        <taxon>Vertebrata</taxon>
        <taxon>Euteleostomi</taxon>
        <taxon>Lepidosauria</taxon>
        <taxon>Squamata</taxon>
        <taxon>Bifurcata</taxon>
        <taxon>Unidentata</taxon>
        <taxon>Episquamata</taxon>
        <taxon>Laterata</taxon>
        <taxon>Lacertibaenia</taxon>
        <taxon>Lacertidae</taxon>
        <taxon>Podarcis</taxon>
    </lineage>
</organism>
<name>A0AA35PJW7_9SAUR</name>
<reference evidence="1" key="1">
    <citation type="submission" date="2022-12" db="EMBL/GenBank/DDBJ databases">
        <authorList>
            <person name="Alioto T."/>
            <person name="Alioto T."/>
            <person name="Gomez Garrido J."/>
        </authorList>
    </citation>
    <scope>NUCLEOTIDE SEQUENCE</scope>
</reference>
<evidence type="ECO:0000313" key="1">
    <source>
        <dbReference type="EMBL" id="CAI5788635.1"/>
    </source>
</evidence>
<evidence type="ECO:0000313" key="2">
    <source>
        <dbReference type="Proteomes" id="UP001178461"/>
    </source>
</evidence>
<keyword evidence="2" id="KW-1185">Reference proteome</keyword>